<dbReference type="PANTHER" id="PTHR22896:SF0">
    <property type="entry name" value="CYCLIN N-TERMINAL DOMAIN-CONTAINING PROTEIN"/>
    <property type="match status" value="1"/>
</dbReference>
<evidence type="ECO:0000313" key="2">
    <source>
        <dbReference type="EMBL" id="KRT80789.1"/>
    </source>
</evidence>
<dbReference type="GO" id="GO:0051726">
    <property type="term" value="P:regulation of cell cycle"/>
    <property type="evidence" value="ECO:0007669"/>
    <property type="project" value="InterPro"/>
</dbReference>
<evidence type="ECO:0000313" key="3">
    <source>
        <dbReference type="Proteomes" id="UP000051574"/>
    </source>
</evidence>
<proteinExistence type="predicted"/>
<protein>
    <submittedName>
        <fullName evidence="2">Uncharacterized protein</fullName>
    </submittedName>
</protein>
<dbReference type="Proteomes" id="UP000051574">
    <property type="component" value="Unassembled WGS sequence"/>
</dbReference>
<dbReference type="AlphaFoldDB" id="A0A0T6B130"/>
<comment type="caution">
    <text evidence="2">The sequence shown here is derived from an EMBL/GenBank/DDBJ whole genome shotgun (WGS) entry which is preliminary data.</text>
</comment>
<dbReference type="EMBL" id="LJIG01016375">
    <property type="protein sequence ID" value="KRT80789.1"/>
    <property type="molecule type" value="Genomic_DNA"/>
</dbReference>
<feature type="region of interest" description="Disordered" evidence="1">
    <location>
        <begin position="230"/>
        <end position="254"/>
    </location>
</feature>
<dbReference type="PANTHER" id="PTHR22896">
    <property type="entry name" value="CDK5 AND ABL1 ENZYME SUBSTRATE 1"/>
    <property type="match status" value="1"/>
</dbReference>
<organism evidence="2 3">
    <name type="scientific">Oryctes borbonicus</name>
    <dbReference type="NCBI Taxonomy" id="1629725"/>
    <lineage>
        <taxon>Eukaryota</taxon>
        <taxon>Metazoa</taxon>
        <taxon>Ecdysozoa</taxon>
        <taxon>Arthropoda</taxon>
        <taxon>Hexapoda</taxon>
        <taxon>Insecta</taxon>
        <taxon>Pterygota</taxon>
        <taxon>Neoptera</taxon>
        <taxon>Endopterygota</taxon>
        <taxon>Coleoptera</taxon>
        <taxon>Polyphaga</taxon>
        <taxon>Scarabaeiformia</taxon>
        <taxon>Scarabaeidae</taxon>
        <taxon>Dynastinae</taxon>
        <taxon>Oryctes</taxon>
    </lineage>
</organism>
<gene>
    <name evidence="2" type="ORF">AMK59_5462</name>
</gene>
<keyword evidence="3" id="KW-1185">Reference proteome</keyword>
<name>A0A0T6B130_9SCAR</name>
<accession>A0A0T6B130</accession>
<dbReference type="InterPro" id="IPR012388">
    <property type="entry name" value="CABLES1/2"/>
</dbReference>
<evidence type="ECO:0000256" key="1">
    <source>
        <dbReference type="SAM" id="MobiDB-lite"/>
    </source>
</evidence>
<sequence>MANSLKRDNSRRRIAAITFLSNISLDGSYRDTRLSLLPRNGAISKNDCNFSKKDDVLREESDDEFSDSEPIRIANPKKRFHKVKPYSVDVHSLSSDSESVITPIKGTAEDVKHSSQKESVGIKINENNTHEKKLGSTFRKKLTHQTSVTSDIDRHIHGSSTESLGPIGVPRAKTSPVPAAIPETNNANEIKLVKPKDYKFNNERLVMVASKYSPFFVCSIIPYTRNLRPSRPEVRREINRKRNTSGPRPLSSAGDVLEPFDSFGIEQAQDGQVITTIQFLLLFSISHISLI</sequence>
<reference evidence="2 3" key="1">
    <citation type="submission" date="2015-09" db="EMBL/GenBank/DDBJ databases">
        <title>Draft genome of the scarab beetle Oryctes borbonicus.</title>
        <authorList>
            <person name="Meyer J.M."/>
            <person name="Markov G.V."/>
            <person name="Baskaran P."/>
            <person name="Herrmann M."/>
            <person name="Sommer R.J."/>
            <person name="Roedelsperger C."/>
        </authorList>
    </citation>
    <scope>NUCLEOTIDE SEQUENCE [LARGE SCALE GENOMIC DNA]</scope>
    <source>
        <strain evidence="2">OB123</strain>
        <tissue evidence="2">Whole animal</tissue>
    </source>
</reference>
<dbReference type="OrthoDB" id="5353095at2759"/>